<evidence type="ECO:0000256" key="1">
    <source>
        <dbReference type="SAM" id="SignalP"/>
    </source>
</evidence>
<evidence type="ECO:0000313" key="3">
    <source>
        <dbReference type="Proteomes" id="UP000241808"/>
    </source>
</evidence>
<dbReference type="Proteomes" id="UP000241808">
    <property type="component" value="Unassembled WGS sequence"/>
</dbReference>
<gene>
    <name evidence="2" type="ORF">C8P69_103366</name>
</gene>
<dbReference type="EMBL" id="PZZL01000003">
    <property type="protein sequence ID" value="PTM60433.1"/>
    <property type="molecule type" value="Genomic_DNA"/>
</dbReference>
<dbReference type="AlphaFoldDB" id="A0A2T4ZEX5"/>
<reference evidence="2 3" key="1">
    <citation type="submission" date="2018-04" db="EMBL/GenBank/DDBJ databases">
        <title>Genomic Encyclopedia of Archaeal and Bacterial Type Strains, Phase II (KMG-II): from individual species to whole genera.</title>
        <authorList>
            <person name="Goeker M."/>
        </authorList>
    </citation>
    <scope>NUCLEOTIDE SEQUENCE [LARGE SCALE GENOMIC DNA]</scope>
    <source>
        <strain evidence="2 3">DSM 25521</strain>
    </source>
</reference>
<accession>A0A2T4ZEX5</accession>
<dbReference type="RefSeq" id="WP_108176229.1">
    <property type="nucleotide sequence ID" value="NZ_PZZL01000003.1"/>
</dbReference>
<dbReference type="OrthoDB" id="7618306at2"/>
<sequence length="237" mass="24871">MVIACAVLLAAPAWACAPDRTEPVIGLTAQGPLLAGASDGRRIRLAMLAGEALVPADRIIRIAPLGPPDRHERVPVLALGADGPVEAEILRQGLARLSLGHRIPRDCWVLLERAEGEAIAAQRGIWATPRSLLDTNDDAALSASEGRFIVASGRVRSVRTVNRITYVNFGPPGAGALTVTIRDADMEAFRAAGLEPAAFRGHMLRVRGVVTIRRGPFIAAAVPEALTIAEAPGGGAR</sequence>
<dbReference type="SUPFAM" id="SSF50199">
    <property type="entry name" value="Staphylococcal nuclease"/>
    <property type="match status" value="1"/>
</dbReference>
<name>A0A2T4ZEX5_9HYPH</name>
<comment type="caution">
    <text evidence="2">The sequence shown here is derived from an EMBL/GenBank/DDBJ whole genome shotgun (WGS) entry which is preliminary data.</text>
</comment>
<feature type="chain" id="PRO_5015530521" description="Nuclease-like protein" evidence="1">
    <location>
        <begin position="18"/>
        <end position="237"/>
    </location>
</feature>
<evidence type="ECO:0008006" key="4">
    <source>
        <dbReference type="Google" id="ProtNLM"/>
    </source>
</evidence>
<keyword evidence="3" id="KW-1185">Reference proteome</keyword>
<keyword evidence="1" id="KW-0732">Signal</keyword>
<proteinExistence type="predicted"/>
<evidence type="ECO:0000313" key="2">
    <source>
        <dbReference type="EMBL" id="PTM60433.1"/>
    </source>
</evidence>
<feature type="signal peptide" evidence="1">
    <location>
        <begin position="1"/>
        <end position="17"/>
    </location>
</feature>
<dbReference type="InterPro" id="IPR035437">
    <property type="entry name" value="SNase_OB-fold_sf"/>
</dbReference>
<protein>
    <recommendedName>
        <fullName evidence="4">Nuclease-like protein</fullName>
    </recommendedName>
</protein>
<organism evidence="2 3">
    <name type="scientific">Phreatobacter oligotrophus</name>
    <dbReference type="NCBI Taxonomy" id="1122261"/>
    <lineage>
        <taxon>Bacteria</taxon>
        <taxon>Pseudomonadati</taxon>
        <taxon>Pseudomonadota</taxon>
        <taxon>Alphaproteobacteria</taxon>
        <taxon>Hyphomicrobiales</taxon>
        <taxon>Phreatobacteraceae</taxon>
        <taxon>Phreatobacter</taxon>
    </lineage>
</organism>